<keyword evidence="9" id="KW-0966">Cell projection</keyword>
<reference evidence="9 10" key="1">
    <citation type="submission" date="2019-11" db="EMBL/GenBank/DDBJ databases">
        <title>Genome sequences of 17 halophilic strains isolated from different environments.</title>
        <authorList>
            <person name="Furrow R.E."/>
        </authorList>
    </citation>
    <scope>NUCLEOTIDE SEQUENCE [LARGE SCALE GENOMIC DNA]</scope>
    <source>
        <strain evidence="9 10">22507_15_FS</strain>
    </source>
</reference>
<dbReference type="OrthoDB" id="5980200at2"/>
<evidence type="ECO:0000256" key="4">
    <source>
        <dbReference type="ARBA" id="ARBA00023143"/>
    </source>
</evidence>
<dbReference type="Proteomes" id="UP000460751">
    <property type="component" value="Unassembled WGS sequence"/>
</dbReference>
<evidence type="ECO:0000256" key="3">
    <source>
        <dbReference type="ARBA" id="ARBA00023054"/>
    </source>
</evidence>
<evidence type="ECO:0000313" key="10">
    <source>
        <dbReference type="Proteomes" id="UP000460751"/>
    </source>
</evidence>
<dbReference type="InterPro" id="IPR010809">
    <property type="entry name" value="FliD_C"/>
</dbReference>
<dbReference type="InterPro" id="IPR040026">
    <property type="entry name" value="FliD"/>
</dbReference>
<name>A0A9X4YAQ9_9GAMM</name>
<keyword evidence="10" id="KW-1185">Reference proteome</keyword>
<organism evidence="9 10">
    <name type="scientific">Vreelandella halophila</name>
    <dbReference type="NCBI Taxonomy" id="86177"/>
    <lineage>
        <taxon>Bacteria</taxon>
        <taxon>Pseudomonadati</taxon>
        <taxon>Pseudomonadota</taxon>
        <taxon>Gammaproteobacteria</taxon>
        <taxon>Oceanospirillales</taxon>
        <taxon>Halomonadaceae</taxon>
        <taxon>Vreelandella</taxon>
    </lineage>
</organism>
<evidence type="ECO:0000259" key="7">
    <source>
        <dbReference type="Pfam" id="PF02465"/>
    </source>
</evidence>
<gene>
    <name evidence="9" type="primary">fliD</name>
    <name evidence="9" type="ORF">GLW01_05750</name>
</gene>
<protein>
    <recommendedName>
        <fullName evidence="5">Flagellar hook-associated protein 2</fullName>
        <shortName evidence="5">HAP2</shortName>
    </recommendedName>
    <alternativeName>
        <fullName evidence="5">Flagellar cap protein</fullName>
    </alternativeName>
</protein>
<evidence type="ECO:0000313" key="9">
    <source>
        <dbReference type="EMBL" id="MYL26297.1"/>
    </source>
</evidence>
<dbReference type="Pfam" id="PF02465">
    <property type="entry name" value="FliD_N"/>
    <property type="match status" value="1"/>
</dbReference>
<dbReference type="PANTHER" id="PTHR30288:SF0">
    <property type="entry name" value="FLAGELLAR HOOK-ASSOCIATED PROTEIN 2"/>
    <property type="match status" value="1"/>
</dbReference>
<feature type="compositionally biased region" description="Polar residues" evidence="6">
    <location>
        <begin position="70"/>
        <end position="80"/>
    </location>
</feature>
<dbReference type="GO" id="GO:0007155">
    <property type="term" value="P:cell adhesion"/>
    <property type="evidence" value="ECO:0007669"/>
    <property type="project" value="InterPro"/>
</dbReference>
<keyword evidence="9" id="KW-0969">Cilium</keyword>
<evidence type="ECO:0000259" key="8">
    <source>
        <dbReference type="Pfam" id="PF07195"/>
    </source>
</evidence>
<accession>A0A9X4YAQ9</accession>
<evidence type="ECO:0000256" key="2">
    <source>
        <dbReference type="ARBA" id="ARBA00011255"/>
    </source>
</evidence>
<feature type="region of interest" description="Disordered" evidence="6">
    <location>
        <begin position="69"/>
        <end position="88"/>
    </location>
</feature>
<dbReference type="GO" id="GO:0005576">
    <property type="term" value="C:extracellular region"/>
    <property type="evidence" value="ECO:0007669"/>
    <property type="project" value="UniProtKB-SubCell"/>
</dbReference>
<dbReference type="GO" id="GO:0009424">
    <property type="term" value="C:bacterial-type flagellum hook"/>
    <property type="evidence" value="ECO:0007669"/>
    <property type="project" value="UniProtKB-UniRule"/>
</dbReference>
<proteinExistence type="inferred from homology"/>
<comment type="function">
    <text evidence="5">Required for morphogenesis and for the elongation of the flagellar filament by facilitating polymerization of the flagellin monomers at the tip of growing filament. Forms a capping structure, which prevents flagellin subunits (transported through the central channel of the flagellum) from leaking out without polymerization at the distal end.</text>
</comment>
<dbReference type="EMBL" id="WMEX01000003">
    <property type="protein sequence ID" value="MYL26297.1"/>
    <property type="molecule type" value="Genomic_DNA"/>
</dbReference>
<feature type="coiled-coil region" evidence="5">
    <location>
        <begin position="595"/>
        <end position="622"/>
    </location>
</feature>
<feature type="region of interest" description="Disordered" evidence="6">
    <location>
        <begin position="110"/>
        <end position="129"/>
    </location>
</feature>
<keyword evidence="9" id="KW-0282">Flagellum</keyword>
<keyword evidence="3 5" id="KW-0175">Coiled coil</keyword>
<evidence type="ECO:0000256" key="1">
    <source>
        <dbReference type="ARBA" id="ARBA00009764"/>
    </source>
</evidence>
<dbReference type="GO" id="GO:0009421">
    <property type="term" value="C:bacterial-type flagellum filament cap"/>
    <property type="evidence" value="ECO:0007669"/>
    <property type="project" value="InterPro"/>
</dbReference>
<comment type="similarity">
    <text evidence="1 5">Belongs to the FliD family.</text>
</comment>
<dbReference type="GO" id="GO:0071973">
    <property type="term" value="P:bacterial-type flagellum-dependent cell motility"/>
    <property type="evidence" value="ECO:0007669"/>
    <property type="project" value="TreeGrafter"/>
</dbReference>
<dbReference type="RefSeq" id="WP_160898478.1">
    <property type="nucleotide sequence ID" value="NZ_WMEX01000003.1"/>
</dbReference>
<dbReference type="AlphaFoldDB" id="A0A9X4YAQ9"/>
<dbReference type="InterPro" id="IPR003481">
    <property type="entry name" value="FliD_N"/>
</dbReference>
<keyword evidence="5" id="KW-0964">Secreted</keyword>
<feature type="domain" description="Flagellar hook-associated protein 2 C-terminal" evidence="8">
    <location>
        <begin position="223"/>
        <end position="382"/>
    </location>
</feature>
<comment type="subcellular location">
    <subcellularLocation>
        <location evidence="5">Secreted</location>
    </subcellularLocation>
    <subcellularLocation>
        <location evidence="5">Bacterial flagellum</location>
    </subcellularLocation>
</comment>
<evidence type="ECO:0000256" key="5">
    <source>
        <dbReference type="RuleBase" id="RU362066"/>
    </source>
</evidence>
<feature type="domain" description="Flagellar hook-associated protein 2 C-terminal" evidence="8">
    <location>
        <begin position="556"/>
        <end position="638"/>
    </location>
</feature>
<comment type="caution">
    <text evidence="9">The sequence shown here is derived from an EMBL/GenBank/DDBJ whole genome shotgun (WGS) entry which is preliminary data.</text>
</comment>
<dbReference type="PANTHER" id="PTHR30288">
    <property type="entry name" value="FLAGELLAR CAP/ASSEMBLY PROTEIN FLID"/>
    <property type="match status" value="1"/>
</dbReference>
<dbReference type="Pfam" id="PF07195">
    <property type="entry name" value="FliD_C"/>
    <property type="match status" value="2"/>
</dbReference>
<keyword evidence="4 5" id="KW-0975">Bacterial flagellum</keyword>
<evidence type="ECO:0000256" key="6">
    <source>
        <dbReference type="SAM" id="MobiDB-lite"/>
    </source>
</evidence>
<comment type="subunit">
    <text evidence="2 5">Homopentamer.</text>
</comment>
<feature type="domain" description="Flagellar hook-associated protein 2 N-terminal" evidence="7">
    <location>
        <begin position="11"/>
        <end position="108"/>
    </location>
</feature>
<sequence length="661" mass="68924">MGGISSLGVGSGVLNADLVDRLVEAERGPAKTRLDQEQKETEAMISAFGKIRSAVTDLRLPMRQLGSPEAMQSYSASTNGDSVSVSVDSANASEGNYSLDVQQLATNQSLASGSFSDRNTTSVGEGTLTIQTGDNTTNITVDGSNDTLQGLANSINESDAGVSAGIVDTGNGYRLTLSSDESGTANGATISVADSDGNDTDNAGLSQFAFNDTTKNMEETVAAQDAKLSVNGIDVTRSSNSVEGVVDGLTFQLQETGTTSVGVSQDTGAVAEKVQKFVDKFNAFKSTVNELTSFSQDSGGSLLTGDATVRNVENQLKRELNQIVPGLENASVRSLSDVGISTDFQTGQLEFDSQKFQEELKANPDDVTALFAEQGRTSDSQVEFVRSSVNTEAGEYSINVSQAATQGQLVSSNQTPATGINVDADNNSLTFKVDGQTSASIELTAGTYTRQELATEIQTQLNKNDALNSADRSVNVGVDGSGSLTFTSGSYGSDSNVAITSVDTNTEAEFGLAVETGTTGNDVAGTINGATAEGDGRVLRLSDSSDNAADGIQVRINGSQTGDRGTVEFIQGVSERMVDTVSNMVGSNGALSSRTDALNNELDDIAQEREDLNERIQSYRERLTSQFSSADARIAEFNSTQQYLSQQLAGMSGGSGMIGGG</sequence>